<feature type="region of interest" description="Disordered" evidence="3">
    <location>
        <begin position="25"/>
        <end position="45"/>
    </location>
</feature>
<name>A0AAV9GXV5_9PEZI</name>
<dbReference type="PROSITE" id="PS50280">
    <property type="entry name" value="SET"/>
    <property type="match status" value="1"/>
</dbReference>
<evidence type="ECO:0000259" key="4">
    <source>
        <dbReference type="PROSITE" id="PS50280"/>
    </source>
</evidence>
<dbReference type="Proteomes" id="UP001321760">
    <property type="component" value="Unassembled WGS sequence"/>
</dbReference>
<reference evidence="6" key="2">
    <citation type="submission" date="2023-05" db="EMBL/GenBank/DDBJ databases">
        <authorList>
            <consortium name="Lawrence Berkeley National Laboratory"/>
            <person name="Steindorff A."/>
            <person name="Hensen N."/>
            <person name="Bonometti L."/>
            <person name="Westerberg I."/>
            <person name="Brannstrom I.O."/>
            <person name="Guillou S."/>
            <person name="Cros-Aarteil S."/>
            <person name="Calhoun S."/>
            <person name="Haridas S."/>
            <person name="Kuo A."/>
            <person name="Mondo S."/>
            <person name="Pangilinan J."/>
            <person name="Riley R."/>
            <person name="Labutti K."/>
            <person name="Andreopoulos B."/>
            <person name="Lipzen A."/>
            <person name="Chen C."/>
            <person name="Yanf M."/>
            <person name="Daum C."/>
            <person name="Ng V."/>
            <person name="Clum A."/>
            <person name="Ohm R."/>
            <person name="Martin F."/>
            <person name="Silar P."/>
            <person name="Natvig D."/>
            <person name="Lalanne C."/>
            <person name="Gautier V."/>
            <person name="Ament-Velasquez S.L."/>
            <person name="Kruys A."/>
            <person name="Hutchinson M.I."/>
            <person name="Powell A.J."/>
            <person name="Barry K."/>
            <person name="Miller A.N."/>
            <person name="Grigoriev I.V."/>
            <person name="Debuchy R."/>
            <person name="Gladieux P."/>
            <person name="Thoren M.H."/>
            <person name="Johannesson H."/>
        </authorList>
    </citation>
    <scope>NUCLEOTIDE SEQUENCE</scope>
    <source>
        <strain evidence="6">PSN243</strain>
    </source>
</reference>
<dbReference type="GO" id="GO:0005634">
    <property type="term" value="C:nucleus"/>
    <property type="evidence" value="ECO:0007669"/>
    <property type="project" value="TreeGrafter"/>
</dbReference>
<dbReference type="GO" id="GO:0034647">
    <property type="term" value="F:histone H3K4me/H3K4me2/H3K4me3 demethylase activity"/>
    <property type="evidence" value="ECO:0007669"/>
    <property type="project" value="TreeGrafter"/>
</dbReference>
<evidence type="ECO:0000256" key="2">
    <source>
        <dbReference type="ARBA" id="ARBA00023004"/>
    </source>
</evidence>
<reference evidence="6" key="1">
    <citation type="journal article" date="2023" name="Mol. Phylogenet. Evol.">
        <title>Genome-scale phylogeny and comparative genomics of the fungal order Sordariales.</title>
        <authorList>
            <person name="Hensen N."/>
            <person name="Bonometti L."/>
            <person name="Westerberg I."/>
            <person name="Brannstrom I.O."/>
            <person name="Guillou S."/>
            <person name="Cros-Aarteil S."/>
            <person name="Calhoun S."/>
            <person name="Haridas S."/>
            <person name="Kuo A."/>
            <person name="Mondo S."/>
            <person name="Pangilinan J."/>
            <person name="Riley R."/>
            <person name="LaButti K."/>
            <person name="Andreopoulos B."/>
            <person name="Lipzen A."/>
            <person name="Chen C."/>
            <person name="Yan M."/>
            <person name="Daum C."/>
            <person name="Ng V."/>
            <person name="Clum A."/>
            <person name="Steindorff A."/>
            <person name="Ohm R.A."/>
            <person name="Martin F."/>
            <person name="Silar P."/>
            <person name="Natvig D.O."/>
            <person name="Lalanne C."/>
            <person name="Gautier V."/>
            <person name="Ament-Velasquez S.L."/>
            <person name="Kruys A."/>
            <person name="Hutchinson M.I."/>
            <person name="Powell A.J."/>
            <person name="Barry K."/>
            <person name="Miller A.N."/>
            <person name="Grigoriev I.V."/>
            <person name="Debuchy R."/>
            <person name="Gladieux P."/>
            <person name="Hiltunen Thoren M."/>
            <person name="Johannesson H."/>
        </authorList>
    </citation>
    <scope>NUCLEOTIDE SEQUENCE</scope>
    <source>
        <strain evidence="6">PSN243</strain>
    </source>
</reference>
<feature type="domain" description="JmjC" evidence="5">
    <location>
        <begin position="286"/>
        <end position="452"/>
    </location>
</feature>
<dbReference type="GO" id="GO:0006355">
    <property type="term" value="P:regulation of DNA-templated transcription"/>
    <property type="evidence" value="ECO:0007669"/>
    <property type="project" value="TreeGrafter"/>
</dbReference>
<feature type="compositionally biased region" description="Low complexity" evidence="3">
    <location>
        <begin position="71"/>
        <end position="99"/>
    </location>
</feature>
<evidence type="ECO:0000313" key="7">
    <source>
        <dbReference type="Proteomes" id="UP001321760"/>
    </source>
</evidence>
<dbReference type="SMART" id="SM00558">
    <property type="entry name" value="JmjC"/>
    <property type="match status" value="1"/>
</dbReference>
<keyword evidence="2" id="KW-0408">Iron</keyword>
<keyword evidence="1" id="KW-0479">Metal-binding</keyword>
<keyword evidence="7" id="KW-1185">Reference proteome</keyword>
<dbReference type="InterPro" id="IPR003347">
    <property type="entry name" value="JmjC_dom"/>
</dbReference>
<evidence type="ECO:0000313" key="6">
    <source>
        <dbReference type="EMBL" id="KAK4452832.1"/>
    </source>
</evidence>
<dbReference type="SMART" id="SM00317">
    <property type="entry name" value="SET"/>
    <property type="match status" value="1"/>
</dbReference>
<dbReference type="PANTHER" id="PTHR10694:SF33">
    <property type="entry name" value="LYSINE-SPECIFIC DEMETHYLASE 5"/>
    <property type="match status" value="1"/>
</dbReference>
<dbReference type="Gene3D" id="2.60.120.650">
    <property type="entry name" value="Cupin"/>
    <property type="match status" value="1"/>
</dbReference>
<dbReference type="GO" id="GO:0046872">
    <property type="term" value="F:metal ion binding"/>
    <property type="evidence" value="ECO:0007669"/>
    <property type="project" value="UniProtKB-KW"/>
</dbReference>
<protein>
    <submittedName>
        <fullName evidence="6">JmjC domain, hydroxylase-domain-containing protein</fullName>
    </submittedName>
</protein>
<evidence type="ECO:0000256" key="1">
    <source>
        <dbReference type="ARBA" id="ARBA00022723"/>
    </source>
</evidence>
<dbReference type="Pfam" id="PF02373">
    <property type="entry name" value="JmjC"/>
    <property type="match status" value="1"/>
</dbReference>
<gene>
    <name evidence="6" type="ORF">QBC34DRAFT_292652</name>
</gene>
<dbReference type="SUPFAM" id="SSF82199">
    <property type="entry name" value="SET domain"/>
    <property type="match status" value="1"/>
</dbReference>
<dbReference type="InterPro" id="IPR046341">
    <property type="entry name" value="SET_dom_sf"/>
</dbReference>
<feature type="region of interest" description="Disordered" evidence="3">
    <location>
        <begin position="618"/>
        <end position="637"/>
    </location>
</feature>
<dbReference type="GO" id="GO:0000785">
    <property type="term" value="C:chromatin"/>
    <property type="evidence" value="ECO:0007669"/>
    <property type="project" value="TreeGrafter"/>
</dbReference>
<evidence type="ECO:0000259" key="5">
    <source>
        <dbReference type="PROSITE" id="PS51184"/>
    </source>
</evidence>
<evidence type="ECO:0000256" key="3">
    <source>
        <dbReference type="SAM" id="MobiDB-lite"/>
    </source>
</evidence>
<feature type="region of interest" description="Disordered" evidence="3">
    <location>
        <begin position="63"/>
        <end position="129"/>
    </location>
</feature>
<feature type="region of interest" description="Disordered" evidence="3">
    <location>
        <begin position="498"/>
        <end position="555"/>
    </location>
</feature>
<sequence length="1078" mass="118256">MDALQGKVDSIEGELRQIGDTLRDYLDSGQTPARKVKPPGTKAGRELLQHLLGRLEQVSSQVGGLPKWSSGLTPLPTGPDTPLSYGSPAGQQSQSPPSQLRDTPRDTIPSPSPAALPRTTHAESPAQSNGALAVPVLSRTPGIPPPNGRSTSASLLTAAPLLSDHASPLFPCTYKDVNVLHEDLFEEFSRHPTVRDRGYFKLDVQDLPPLNVDKMARPTKDHATSFRYKTDSRGLIKVDTGARVNFKTPRLPFPRSAKAYWSLEEQKDLWNSTALDPPKGSLPYIIGNPLFEDVELSPGEKLLSRGRTKLEGINTQYVYFNLTGKTITTMHREDAHVRSENLLRSGANKFWCFVKPSSTEKMEAELRRIYPSMRGCSQSVRHLSLHIPPFQLDKWGVEYTLDYCVPGQAIVTEPGTYHQVLNLGPNYAIAINVEYLSSPDFPIDYTFCDDNCPDKFAMSPEDFLIYPKALPNVEPAGKRSTNREETEDAEPIYASEQFLPYSNPNSPAPSPFQQDFFPTPRQNPGLYRPGGGFSPKTVPSAFRAPRPASPPPDRVAQAAAALASMPNGSRAAPALLPPVNLAAAALPTAPLALPPASPTVLPSASPATLPVASATVPPPASAAAIPPTSPAARMSAPLPAPSPAPRMIDCTPMAAISAPPVSPNWAVYQSLALMVQGGGKTKAEALSAGLVDGPASRKAAFHRLEQIVKEWRMITLSSVFPEGIYGFIAHVDNMAEFNTPIYIFLRRLIRMKMAALVYDVGNSEEESRDGTIGDITSLLGKLGWEENSRGKLQRYIREGKCWKTICNNDDGMLCIMPLNTDLSDLAMFQEELTRFQSQLNNAFTAALATIGRQLVATIWEGRELTEFVWENHNTVELSPADILPLLQPYATITTRKTHYNMKEHSNAPRPVNWSESYPWPSDPAVVKDGERHCNYCKRKKGCQCSKKRMPDVPRVEIDGSKGAGIRSRGEHQSGELLGELLGDLVVPGSYPNEWTLELRRPDMADDVVAEIYPGRRGNWVRKVNHSIDPTAQFKTVKMSGRWRVVLELLRDVNDGEEITAKFGRGYVKGSEHTVAGLD</sequence>
<dbReference type="AlphaFoldDB" id="A0AAV9GXV5"/>
<dbReference type="PROSITE" id="PS51184">
    <property type="entry name" value="JMJC"/>
    <property type="match status" value="1"/>
</dbReference>
<dbReference type="Gene3D" id="2.170.270.10">
    <property type="entry name" value="SET domain"/>
    <property type="match status" value="1"/>
</dbReference>
<comment type="caution">
    <text evidence="6">The sequence shown here is derived from an EMBL/GenBank/DDBJ whole genome shotgun (WGS) entry which is preliminary data.</text>
</comment>
<dbReference type="Pfam" id="PF00856">
    <property type="entry name" value="SET"/>
    <property type="match status" value="1"/>
</dbReference>
<dbReference type="InterPro" id="IPR001214">
    <property type="entry name" value="SET_dom"/>
</dbReference>
<feature type="domain" description="SET" evidence="4">
    <location>
        <begin position="953"/>
        <end position="1063"/>
    </location>
</feature>
<accession>A0AAV9GXV5</accession>
<dbReference type="SUPFAM" id="SSF51197">
    <property type="entry name" value="Clavaminate synthase-like"/>
    <property type="match status" value="1"/>
</dbReference>
<dbReference type="PANTHER" id="PTHR10694">
    <property type="entry name" value="LYSINE-SPECIFIC DEMETHYLASE"/>
    <property type="match status" value="1"/>
</dbReference>
<organism evidence="6 7">
    <name type="scientific">Podospora aff. communis PSN243</name>
    <dbReference type="NCBI Taxonomy" id="3040156"/>
    <lineage>
        <taxon>Eukaryota</taxon>
        <taxon>Fungi</taxon>
        <taxon>Dikarya</taxon>
        <taxon>Ascomycota</taxon>
        <taxon>Pezizomycotina</taxon>
        <taxon>Sordariomycetes</taxon>
        <taxon>Sordariomycetidae</taxon>
        <taxon>Sordariales</taxon>
        <taxon>Podosporaceae</taxon>
        <taxon>Podospora</taxon>
    </lineage>
</organism>
<proteinExistence type="predicted"/>
<dbReference type="EMBL" id="MU865922">
    <property type="protein sequence ID" value="KAK4452832.1"/>
    <property type="molecule type" value="Genomic_DNA"/>
</dbReference>